<feature type="region of interest" description="Disordered" evidence="4">
    <location>
        <begin position="1"/>
        <end position="77"/>
    </location>
</feature>
<dbReference type="InterPro" id="IPR001242">
    <property type="entry name" value="Condensation_dom"/>
</dbReference>
<dbReference type="SUPFAM" id="SSF56801">
    <property type="entry name" value="Acetyl-CoA synthetase-like"/>
    <property type="match status" value="5"/>
</dbReference>
<accession>A0A2J6SI62</accession>
<gene>
    <name evidence="6" type="ORF">K444DRAFT_670168</name>
</gene>
<evidence type="ECO:0000259" key="5">
    <source>
        <dbReference type="PROSITE" id="PS50075"/>
    </source>
</evidence>
<dbReference type="GeneID" id="36595670"/>
<dbReference type="Gene3D" id="3.30.559.30">
    <property type="entry name" value="Nonribosomal peptide synthetase, condensation domain"/>
    <property type="match status" value="5"/>
</dbReference>
<dbReference type="PROSITE" id="PS50075">
    <property type="entry name" value="CARRIER"/>
    <property type="match status" value="5"/>
</dbReference>
<keyword evidence="1" id="KW-0596">Phosphopantetheine</keyword>
<keyword evidence="7" id="KW-1185">Reference proteome</keyword>
<dbReference type="Proteomes" id="UP000235371">
    <property type="component" value="Unassembled WGS sequence"/>
</dbReference>
<dbReference type="InterPro" id="IPR045851">
    <property type="entry name" value="AMP-bd_C_sf"/>
</dbReference>
<dbReference type="RefSeq" id="XP_024727359.1">
    <property type="nucleotide sequence ID" value="XM_024887594.1"/>
</dbReference>
<evidence type="ECO:0000256" key="4">
    <source>
        <dbReference type="SAM" id="MobiDB-lite"/>
    </source>
</evidence>
<dbReference type="FunFam" id="3.30.559.30:FF:000003">
    <property type="entry name" value="Nonribosomal peptide synthase SidD"/>
    <property type="match status" value="4"/>
</dbReference>
<feature type="compositionally biased region" description="Low complexity" evidence="4">
    <location>
        <begin position="57"/>
        <end position="71"/>
    </location>
</feature>
<dbReference type="Gene3D" id="3.30.559.10">
    <property type="entry name" value="Chloramphenicol acetyltransferase-like domain"/>
    <property type="match status" value="5"/>
</dbReference>
<dbReference type="Pfam" id="PF00501">
    <property type="entry name" value="AMP-binding"/>
    <property type="match status" value="5"/>
</dbReference>
<dbReference type="CDD" id="cd19542">
    <property type="entry name" value="CT_NRPS-like"/>
    <property type="match status" value="1"/>
</dbReference>
<protein>
    <submittedName>
        <fullName evidence="6">Acetyl-CoA synthetase-like protein</fullName>
    </submittedName>
</protein>
<dbReference type="GO" id="GO:0044550">
    <property type="term" value="P:secondary metabolite biosynthetic process"/>
    <property type="evidence" value="ECO:0007669"/>
    <property type="project" value="TreeGrafter"/>
</dbReference>
<dbReference type="STRING" id="1095630.A0A2J6SI62"/>
<name>A0A2J6SI62_9HELO</name>
<dbReference type="Gene3D" id="1.10.1200.10">
    <property type="entry name" value="ACP-like"/>
    <property type="match status" value="5"/>
</dbReference>
<dbReference type="InterPro" id="IPR020845">
    <property type="entry name" value="AMP-binding_CS"/>
</dbReference>
<feature type="compositionally biased region" description="Polar residues" evidence="4">
    <location>
        <begin position="16"/>
        <end position="35"/>
    </location>
</feature>
<dbReference type="InterPro" id="IPR009081">
    <property type="entry name" value="PP-bd_ACP"/>
</dbReference>
<keyword evidence="2" id="KW-0597">Phosphoprotein</keyword>
<dbReference type="GO" id="GO:0043041">
    <property type="term" value="P:amino acid activation for nonribosomal peptide biosynthetic process"/>
    <property type="evidence" value="ECO:0007669"/>
    <property type="project" value="TreeGrafter"/>
</dbReference>
<dbReference type="SMART" id="SM01294">
    <property type="entry name" value="PKS_PP_betabranch"/>
    <property type="match status" value="1"/>
</dbReference>
<dbReference type="Pfam" id="PF00550">
    <property type="entry name" value="PP-binding"/>
    <property type="match status" value="5"/>
</dbReference>
<dbReference type="GO" id="GO:0005737">
    <property type="term" value="C:cytoplasm"/>
    <property type="evidence" value="ECO:0007669"/>
    <property type="project" value="TreeGrafter"/>
</dbReference>
<evidence type="ECO:0000256" key="3">
    <source>
        <dbReference type="ARBA" id="ARBA00022598"/>
    </source>
</evidence>
<dbReference type="PANTHER" id="PTHR45527:SF16">
    <property type="entry name" value="NONRIBOSOMAL PEPTIDE SYNTHASE ATNA-RELATED"/>
    <property type="match status" value="1"/>
</dbReference>
<evidence type="ECO:0000256" key="2">
    <source>
        <dbReference type="ARBA" id="ARBA00022553"/>
    </source>
</evidence>
<dbReference type="EMBL" id="KZ613913">
    <property type="protein sequence ID" value="PMD50455.1"/>
    <property type="molecule type" value="Genomic_DNA"/>
</dbReference>
<dbReference type="FunFam" id="3.30.300.30:FF:000015">
    <property type="entry name" value="Nonribosomal peptide synthase SidD"/>
    <property type="match status" value="4"/>
</dbReference>
<sequence>MADDSRSRSEFLPFVSRNSGNVYDGDNTNMPSGQLGSIPDQLGDHRASEEVLDDLSSEASSNSIFSNTTSSVPASSNAANEVGISDFKSSELGLASSSPPSSSPEIQLAHQMHVIVIKPASNDLINTIAEISAAWAVLLGSYTASPSVSLEVGFQDDTEFHSIAISTDGNLTTLDIVRAIKLQYSGFLPDAAINKLFIRGSCIWRSNQPRLPQSSKDQSALILAFELNDEHFVIKAHFDESLIHPKQVRRILLQFEHILEQLSLDESFDKTLSELELLSHADIREMNLWASAPTPTIDSCVHHLIELQARQQPQAIAVAARDIQINYHMLDELSGRLARYLKSLGVGPEVIVPFCFEKSAWAVIAMIGILKAGGACVGLDPKHPMRRLNKIIQDSRAEIIITSKQHSELLIGLPIAIVPINEAFLQALPIIDSPACTTVHSKNPAYVTFTSGTTGEPKGIVVEHGSVCVSGSSQKAALRLGPKSRVLQFAAYTFDISNGDVLNTLMSGGCICVPSEDERSNDLEGFINRMGVNWACLTPSVASLLQPSSVPTLETLVLCGEPISQEIVYKWANSVFLVDAYGPAETTILCTSFPGVRQDTSSSNLGWNMGARTWIVDSLDHNKLCPLGCIGEILIEGPLVARGYLNDPEKTVASFIHDPLWTRNSLLSSASQRLYKSGDLGYSNTDGSITFVGRKDKQVKIRGQRVELLEVEHHLRLVLPETVSNIIVEVVSDNNHTSLVAFVYFGIPLDDNTDLEHQLDTSRHDLSSATAGVAAKLSDSLPAHMIPSSFIPLEKLPLNQSGKLDRKILRHLARDFLAKNKTKHSQTTNRRRPSTDLECQMQRHWAQILKLDALTISADDNFIKLGGDSLSAMKLVAACRADGILLSVASVFQSPDLSTLAATVTFSDSPQLEVVPFTLLEGETISILYDEALAQCTDIHDADLIEDIYPCTPQQEGLFAMSLKQRGSYVAQDVTELPKGTDISRFQNAWKQTIQACAILRTRIIQSPIAGSVQVVVTSQDPWIQTSVENEISLKDYLEKDRNVNMGFGQPLSRYAIVRNAGTGAVHFVWTIHHACYDGWSMPLIKSNVDGAYAGKSVLQPTKFNQFVQQVLNVKTESTTQFWKLYFKDAQSPIFPYISPPTYQPHAQSILDYKFSISRKANTSFTLPTLIRAAWALLIGRYVESNDVSFGVTLAGRNAPLSNLDTLIGPTIATLAVRIRWSRDMSVDEYLQNVQDHSVAMIPFEHSGLQNIQSASEEARIACRFQSHLLIQPLPAETSCGIFSARNLLAGELSDYGSYALIVQCLLAESDVVVRATYDEKIIDRSQVQRYMNLLEHLVRQLGSVQGSRTINDIETISSADEAEIMQWNSSPLAPVDSSFHVIFKEQEQLRPDALAMNVKPGSFVPLCFEKSVWTMVAIMATFKAGAAIVPLDPFHPLSRRLQIISESQANIMVCSGEYRTSFLSTCDHVLVIDRHFLESLPLPATTSDDALPTTPSTAPLYGLFTSGSTGLPKGVIIEHGAFLSSATAYGNGMFITSDSRVLLYSSYSFDISILEMLTPLIFGGCICIVSDKDRLDDLGGAMSQLKVNWSLLTPTVARTIDPKTVPSLEVLLLGGEPLEREDIAQWAPYIKHLINAYGPTECSVVSSAFVDLDLKSDPRNIGQTFNAHYWITDVNNHNRLMSIGAVGELLIEGPILARGYLNNAEQTKQSFIEDPEWSKTLQTRMTTQSGNPTIRRRFYKTGDLIYDSFSISSAIPAPDDGFSQGRSKAAACSYSKPMTEELGIYKPEAAIDRKPSTPAEKDLQTLWAGVLKTSADEISAEDNFFSLGGDSILAIHLVGACRANGVSLSVPQIFQTPKLADMALLTMKDDRSSSLVNIPPFQLLVGGLDDLFESAARQFAVPIEDIEDMYPCTPLQESLIISSVKTPGSYVAQFVFELPEDIDLGRFRRAVEAVVNASPILRTRIFQSPSSQLLQVVLHSQNIDWETQPDIKTALNENHRTSMTLNKQLSTFGLIEAGQSGKGSFVWTIHHALYDGWSMVSIRKRIDAAYKSLNNEHLPEVPFNRFVGYTIDSDKDASDKYWREYLDGAVRPSFPPVPQGHPIKADAIFKSELNLTKRSCSSEFTLSTIIRAAWAILVQSYSGSSDVVFGATLSGRDTVLEGIENTSGPTIATVPIRVILDSKDSKASSFLQRIQDRAAEMIPYQHTGMKYIQSVSGDAFITSKFQNLLVVQPAETSLPGVCSSWSTLADDVNRFNSYALMVQCSLHEPVGGESTISVETSYDSGILDTRQIQRIIQQFGYIIDGLLSSDGSTVMGAIELISPEDKKELAIWNNPERLYTVDACLYEMFEKQVVLAPDLAAVSSCDGQLTYGELNELANQLCSILRSRGVIRGSPVALCFEHSKWMTVASMATLKAGGTLIALDHKHPVNRLEHILSSTNVKFLLTSRSCSTLLRTAPMTIVIDSTTLDEMTPTDLSWPSDLSSPSDVAVVVFTSGTTGMPKGYHLEHKAICSSAVAFGTGMFINSQTRVFQFGSHAHDSMVLELLVPLIFGACICIPNEEERLSKTAEVMRRLAVNWTFLTPSVARLINPAEVPELVTLVLGGEALSGSDITQWSGHVQHLINGYGPGECSIFSSANIDLVPSDEASNIGKTFNAHYWVTLPDDVNRLCPIGGIGELLIDGPILGRGYFNQPDLTAAAFIERPDWAKSWTLSSTSKMYRTGDLVCYNSNGSVKYLGRIDNQVKIRGQRTELAEVEHQLRLSLPKITGVVVEMVKLKSGDSRKAMIAFLSSGDSTGLDDEILARDQIDVTMCKELDLLHEKLADSLPVYMIPSHVLLFRSFPLTRSGKTDRRKLSLLASNLSLEELNAYASSSPYVKVAPSTPTEIVLRAHWAATLRIDVDRIGRDDNFFRLGGDSIAAMDLVTKLRTNGHSLLISSVFQAPVLQSMAKMVESGDVSVVRDPDPFTLLGHEVSGSSICEEVLSQCDMSEDVIEDIYPCTPMQEGLIALSIKRPGAYIAQFKIELSAVRFDAGKFQAAWEQIVELAPILRTRIFTTKGRGPMQVVFREPIAWAFSHSIDEYLKQDRKTVMTLGGKLARYAIISDSGKQYFVWTLHHSLYDAWSIRSILRNVNHIYTGKPTCRIANFSRYIRHILEVDRDLGEASQNFWQSQLIGASPLDFPPTPSANYQPEPDSNLADDFPLPPRRQSSCTISTLIWAAWSLVISRYIGSLDVVFGTILSGRFAPVPDIEDLLGPTLNTVPIRHQVHHNQTIDEYLEGFQAHSNSIIPFQTLGLQRIQRLGKDAQAACQFRSMLVVQPKVDEAIEETFKFAPSGDEYEFASYALTIECTLTETHLNVSATYDSHVIDQPQMRRVIQGFKHAITQLCKGGSSKLAALPSLSPEDFQEIAEWNRPTFPPVEKYIDEIFQESVLLFPEATAIDAWDGQLTYSDLDRHSTALACLLVNIGIAPEVLVPLCFAKSKWVVVTMLAVAKSGGAFVPMEPSQPVNRLKSILSQTQSKTVLCSEQYHSLLQPLSDNVIVVNDSLLEQAMPTDLIYRHPRSTQDALYIIFTSGTTGTPKGVVITHQAYCSSSTAYAKELVDSNTRALQFASYSFDASILEIFTALSAGGCVCIPSEQNRLDDIAGTVAAMAINWAALTPSTARLIEPNSVPTLKTLLTGGEALSRDDIPRWKGHAELFHMYGPTETSVVASRFAGITESTHPNNIGLPFASNFWIVDSSDHDILLPVGAIGELLIDGAILAREYLHDPMKTATSFISDPVWLPKHRSPSRMYKTGDLVRYNSDGTINFLGRKDTQIKLRGLRIQLGEVEYHLQRALPDVGRIVAELVHVERKTLLVAFLPVEGDKSDHLNISDQELFDVDRILTKNLAAMLSEVEDSLSTVMLAHMMPSAYIPIRRIPSAVSGKTDQGRLKRFVSGLSAAQLDAYKIFNEESRVEPSTAMERELQTTWASIIGLEIEQIGAKDNFFKLGGDSVLAISLVAVLRSKGISLSAADIFQNPKLCDMALFAVTTHDGPSDDIEPFSLIGEPSSAQQIRLHAAAECGITEDSLEDIYPCTALQEGLMAMSIRTPGAYVAQSVIPLPLTVDIERFKAAWDITIKSNPILRTRIVQGPTTTRGTPTGFLQVVVKETAVWHFEDSLDAFLDRGSAPSMRFGTQLTRYSIIQDAASGTRYFAWTLHHALYDAWSMSLISKFLTEAYNNQKPTKLVGFDKYIKHLIKSNVRQAAEDYWRSALQDAVPSDFPPSAPTTDEPQPDASLHHIINVPSVQDASADFTISTIVRAAWTLLISKYTDSQDVVFGAILAGRTASIPGIEKIAGPTINTVPVRLAIDFQKPVTELLRQVQNHSTEIIPFETLGLQKIQHLSESAHAACQFQNLLIVQPPPANDVNSICPAQMTAAGDLFDNLRSYALAIQCTLIDTNGKREIEVHAGFDSKSISETQMRRVLDQLDYLIQQICHATKSHLVKELDLISPNDRIELERWFGNPIPSTQLCLDEMFEISAHQNVGRSAINSWDGNFTYEELNDAVDSLAKLLINIGVGAETKVPLLFQKSRWAVVAMLAVVKAGGAIVPLETMHPRARLESIMRAIDATVVLCSPDQKEWLSKSHSKVVVIDSSVDLLPKPIETISGRTTLSSALYIIFTSGSTGLPKGVVIEHRAFGSSVPHHAKQAFFGPSMRNLQLASYSFGAAVAEIFSTLLHGGCLCIVPNEARANLPGVVKEMNINFMFMSPTFARLIPPQAIPSVKTLVFGSEAMSTADIEKWCPHVQIVQGYGQTECSTIAATFPSMTPDIHPRNVGSALAARFWIVDPSNQHTLAPLGAVGELIIEGPIVARGYLNDPEKTAAAFIKPPAWRHQFEVDNDQRMYKTGDLARFHDDGTLIFMGRKDTQVKLRGQRVELGEIEYHIRRFIPSAKGVVVELVEIHAKKGKGHATLVAFVCLGPDIVQDNEFGAANQAVTEAFLPLLSNLAAQLSEVLPSYMIPSAYLPLGAVPSTTSGKVDRLRLREKASGLSVEQLAFYSLSNIVRREPATPLEKNLQELWAEVLDIDIEQISADSKFLQLGGDSINTIKLVAACRSQGLILSVAEIFKHPTLSQMAEILQLSPTTQPSEHTRLSSLTDLAREGLLREVIKRRIAGDESEVEDILEATYMQSLFVAAGLMEQNSKTNYITLQFRETLDANRLEAACRALVSQHQILRTVFIPYEQQLMQVILRSLAVQVKQYKCGSEIDEFISAIIKADSTEVAHFGRSFLRFMIFDGGAYGFRLTIRINHAQFDGMSFPRTIEDLAIAYEKMGGSSALPQFSDFTYHAGEIHDTGAVEFYRNLLSGSTMTTLAINQVKPSRIQPVNEVIKRQILHTSFPEHGITFSIVLKAAWSVVLAEMTGTRDVVFGYLVAGRNLPMPSIDTVVGPCINITLIRVQHRASTTLELLEQVRDQNLEAMPYENYSLEKIVRNCTEWPRWTRCSTIVQCQHIAVESGAFSFGGVECELTATNPPSDLADLIVDAQPSGSDGTEMSISFLFNTDKISTSIVEQAAERLVTYITDIRKNISATLPLLSQPQIEAGTVSLESPNDLCEASTTLSDDSGARVESAVRKVWNKVLAPSSGLSESTTNDTPFFEIWGSLIGAAYLAECYGAEIGVDISMEEIVEHPSMRLQSELVRKKWVMQNRGSRVSND</sequence>
<dbReference type="InParanoid" id="A0A2J6SI62"/>
<dbReference type="OrthoDB" id="416786at2759"/>
<dbReference type="InterPro" id="IPR042099">
    <property type="entry name" value="ANL_N_sf"/>
</dbReference>
<dbReference type="FunFam" id="3.40.50.12780:FF:000014">
    <property type="entry name" value="Nonribosomal peptide synthetase 1"/>
    <property type="match status" value="3"/>
</dbReference>
<feature type="domain" description="Carrier" evidence="5">
    <location>
        <begin position="5045"/>
        <end position="5121"/>
    </location>
</feature>
<dbReference type="InterPro" id="IPR023213">
    <property type="entry name" value="CAT-like_dom_sf"/>
</dbReference>
<dbReference type="GO" id="GO:0031177">
    <property type="term" value="F:phosphopantetheine binding"/>
    <property type="evidence" value="ECO:0007669"/>
    <property type="project" value="InterPro"/>
</dbReference>
<dbReference type="FunFam" id="1.10.1200.10:FF:000005">
    <property type="entry name" value="Nonribosomal peptide synthetase 1"/>
    <property type="match status" value="5"/>
</dbReference>
<reference evidence="6 7" key="1">
    <citation type="submission" date="2016-04" db="EMBL/GenBank/DDBJ databases">
        <title>A degradative enzymes factory behind the ericoid mycorrhizal symbiosis.</title>
        <authorList>
            <consortium name="DOE Joint Genome Institute"/>
            <person name="Martino E."/>
            <person name="Morin E."/>
            <person name="Grelet G."/>
            <person name="Kuo A."/>
            <person name="Kohler A."/>
            <person name="Daghino S."/>
            <person name="Barry K."/>
            <person name="Choi C."/>
            <person name="Cichocki N."/>
            <person name="Clum A."/>
            <person name="Copeland A."/>
            <person name="Hainaut M."/>
            <person name="Haridas S."/>
            <person name="Labutti K."/>
            <person name="Lindquist E."/>
            <person name="Lipzen A."/>
            <person name="Khouja H.-R."/>
            <person name="Murat C."/>
            <person name="Ohm R."/>
            <person name="Olson A."/>
            <person name="Spatafora J."/>
            <person name="Veneault-Fourrey C."/>
            <person name="Henrissat B."/>
            <person name="Grigoriev I."/>
            <person name="Martin F."/>
            <person name="Perotto S."/>
        </authorList>
    </citation>
    <scope>NUCLEOTIDE SEQUENCE [LARGE SCALE GENOMIC DNA]</scope>
    <source>
        <strain evidence="6 7">E</strain>
    </source>
</reference>
<dbReference type="InterPro" id="IPR010071">
    <property type="entry name" value="AA_adenyl_dom"/>
</dbReference>
<proteinExistence type="predicted"/>
<dbReference type="InterPro" id="IPR000873">
    <property type="entry name" value="AMP-dep_synth/lig_dom"/>
</dbReference>
<dbReference type="Gene3D" id="3.30.300.30">
    <property type="match status" value="4"/>
</dbReference>
<feature type="domain" description="Carrier" evidence="5">
    <location>
        <begin position="1795"/>
        <end position="1871"/>
    </location>
</feature>
<dbReference type="SUPFAM" id="SSF52777">
    <property type="entry name" value="CoA-dependent acyltransferases"/>
    <property type="match status" value="10"/>
</dbReference>
<keyword evidence="3" id="KW-0436">Ligase</keyword>
<feature type="domain" description="Carrier" evidence="5">
    <location>
        <begin position="832"/>
        <end position="908"/>
    </location>
</feature>
<dbReference type="NCBIfam" id="TIGR01733">
    <property type="entry name" value="AA-adenyl-dom"/>
    <property type="match status" value="4"/>
</dbReference>
<evidence type="ECO:0000313" key="6">
    <source>
        <dbReference type="EMBL" id="PMD50455.1"/>
    </source>
</evidence>
<dbReference type="Gene3D" id="3.40.50.12780">
    <property type="entry name" value="N-terminal domain of ligase-like"/>
    <property type="match status" value="4"/>
</dbReference>
<dbReference type="PANTHER" id="PTHR45527">
    <property type="entry name" value="NONRIBOSOMAL PEPTIDE SYNTHETASE"/>
    <property type="match status" value="1"/>
</dbReference>
<evidence type="ECO:0000256" key="1">
    <source>
        <dbReference type="ARBA" id="ARBA00022450"/>
    </source>
</evidence>
<feature type="domain" description="Carrier" evidence="5">
    <location>
        <begin position="3955"/>
        <end position="4031"/>
    </location>
</feature>
<dbReference type="Pfam" id="PF00668">
    <property type="entry name" value="Condensation"/>
    <property type="match status" value="5"/>
</dbReference>
<dbReference type="NCBIfam" id="NF003417">
    <property type="entry name" value="PRK04813.1"/>
    <property type="match status" value="5"/>
</dbReference>
<evidence type="ECO:0000313" key="7">
    <source>
        <dbReference type="Proteomes" id="UP000235371"/>
    </source>
</evidence>
<dbReference type="Gene3D" id="2.30.38.10">
    <property type="entry name" value="Luciferase, Domain 3"/>
    <property type="match status" value="1"/>
</dbReference>
<dbReference type="PROSITE" id="PS00012">
    <property type="entry name" value="PHOSPHOPANTETHEINE"/>
    <property type="match status" value="1"/>
</dbReference>
<dbReference type="InterPro" id="IPR020806">
    <property type="entry name" value="PKS_PP-bd"/>
</dbReference>
<dbReference type="SMART" id="SM00823">
    <property type="entry name" value="PKS_PP"/>
    <property type="match status" value="5"/>
</dbReference>
<dbReference type="CDD" id="cd19545">
    <property type="entry name" value="FUM14_C_NRPS-like"/>
    <property type="match status" value="4"/>
</dbReference>
<organism evidence="6 7">
    <name type="scientific">Hyaloscypha bicolor E</name>
    <dbReference type="NCBI Taxonomy" id="1095630"/>
    <lineage>
        <taxon>Eukaryota</taxon>
        <taxon>Fungi</taxon>
        <taxon>Dikarya</taxon>
        <taxon>Ascomycota</taxon>
        <taxon>Pezizomycotina</taxon>
        <taxon>Leotiomycetes</taxon>
        <taxon>Helotiales</taxon>
        <taxon>Hyaloscyphaceae</taxon>
        <taxon>Hyaloscypha</taxon>
        <taxon>Hyaloscypha bicolor</taxon>
    </lineage>
</organism>
<dbReference type="SUPFAM" id="SSF47336">
    <property type="entry name" value="ACP-like"/>
    <property type="match status" value="5"/>
</dbReference>
<dbReference type="Gene3D" id="3.40.50.980">
    <property type="match status" value="2"/>
</dbReference>
<feature type="domain" description="Carrier" evidence="5">
    <location>
        <begin position="2880"/>
        <end position="2956"/>
    </location>
</feature>
<dbReference type="GO" id="GO:0016874">
    <property type="term" value="F:ligase activity"/>
    <property type="evidence" value="ECO:0007669"/>
    <property type="project" value="UniProtKB-KW"/>
</dbReference>
<dbReference type="InterPro" id="IPR036736">
    <property type="entry name" value="ACP-like_sf"/>
</dbReference>
<dbReference type="CDD" id="cd05918">
    <property type="entry name" value="A_NRPS_SidN3_like"/>
    <property type="match status" value="5"/>
</dbReference>
<dbReference type="PROSITE" id="PS00455">
    <property type="entry name" value="AMP_BINDING"/>
    <property type="match status" value="4"/>
</dbReference>
<dbReference type="InterPro" id="IPR006162">
    <property type="entry name" value="Ppantetheine_attach_site"/>
</dbReference>